<sequence>MDDEKLVEAPLTSVATALEVPPPLTKGELEHSGEEAPAVEQEVIQCIIHVVKRTRLTLPPKPQPSDTSLPKLFQKDGSPDFSTASAEGIPTKSPDVDSSSKQRKGTAVEKTTENPLTSSMRSAKTQRTQKRLGPKQTPSDQQHSISKEKKVPDKEKPPPLPRLTKSSREKGSLPGQQRSVGRGEGSLKGEQPSSLSLSGKSSKEKGLQSGQQPPYLLPRGVPRKGMSSPSPFPREGLKVGGPMPGRQQELTPSPPKNPKKSLVRVRSPDVSGKESSKATRSGQ</sequence>
<evidence type="ECO:0000313" key="2">
    <source>
        <dbReference type="EMBL" id="VDO86869.1"/>
    </source>
</evidence>
<dbReference type="WBParaSite" id="HPLM_0002094901-mRNA-1">
    <property type="protein sequence ID" value="HPLM_0002094901-mRNA-1"/>
    <property type="gene ID" value="HPLM_0002094901"/>
</dbReference>
<gene>
    <name evidence="2" type="ORF">HPLM_LOCUS20941</name>
</gene>
<dbReference type="Proteomes" id="UP000268014">
    <property type="component" value="Unassembled WGS sequence"/>
</dbReference>
<feature type="compositionally biased region" description="Basic and acidic residues" evidence="1">
    <location>
        <begin position="145"/>
        <end position="157"/>
    </location>
</feature>
<feature type="region of interest" description="Disordered" evidence="1">
    <location>
        <begin position="53"/>
        <end position="283"/>
    </location>
</feature>
<evidence type="ECO:0000256" key="1">
    <source>
        <dbReference type="SAM" id="MobiDB-lite"/>
    </source>
</evidence>
<evidence type="ECO:0000313" key="4">
    <source>
        <dbReference type="WBParaSite" id="HPLM_0002094901-mRNA-1"/>
    </source>
</evidence>
<reference evidence="4" key="1">
    <citation type="submission" date="2017-02" db="UniProtKB">
        <authorList>
            <consortium name="WormBaseParasite"/>
        </authorList>
    </citation>
    <scope>IDENTIFICATION</scope>
</reference>
<accession>A0A0N4X9A7</accession>
<reference evidence="2 3" key="2">
    <citation type="submission" date="2018-11" db="EMBL/GenBank/DDBJ databases">
        <authorList>
            <consortium name="Pathogen Informatics"/>
        </authorList>
    </citation>
    <scope>NUCLEOTIDE SEQUENCE [LARGE SCALE GENOMIC DNA]</scope>
    <source>
        <strain evidence="2 3">MHpl1</strain>
    </source>
</reference>
<feature type="region of interest" description="Disordered" evidence="1">
    <location>
        <begin position="1"/>
        <end position="38"/>
    </location>
</feature>
<keyword evidence="3" id="KW-1185">Reference proteome</keyword>
<feature type="compositionally biased region" description="Polar residues" evidence="1">
    <location>
        <begin position="113"/>
        <end position="126"/>
    </location>
</feature>
<organism evidence="4">
    <name type="scientific">Haemonchus placei</name>
    <name type="common">Barber's pole worm</name>
    <dbReference type="NCBI Taxonomy" id="6290"/>
    <lineage>
        <taxon>Eukaryota</taxon>
        <taxon>Metazoa</taxon>
        <taxon>Ecdysozoa</taxon>
        <taxon>Nematoda</taxon>
        <taxon>Chromadorea</taxon>
        <taxon>Rhabditida</taxon>
        <taxon>Rhabditina</taxon>
        <taxon>Rhabditomorpha</taxon>
        <taxon>Strongyloidea</taxon>
        <taxon>Trichostrongylidae</taxon>
        <taxon>Haemonchus</taxon>
    </lineage>
</organism>
<protein>
    <submittedName>
        <fullName evidence="4">WH2 domain-containing protein</fullName>
    </submittedName>
</protein>
<proteinExistence type="predicted"/>
<feature type="compositionally biased region" description="Basic and acidic residues" evidence="1">
    <location>
        <begin position="94"/>
        <end position="112"/>
    </location>
</feature>
<dbReference type="EMBL" id="UZAF01022737">
    <property type="protein sequence ID" value="VDO86869.1"/>
    <property type="molecule type" value="Genomic_DNA"/>
</dbReference>
<name>A0A0N4X9A7_HAEPC</name>
<dbReference type="AlphaFoldDB" id="A0A0N4X9A7"/>
<evidence type="ECO:0000313" key="3">
    <source>
        <dbReference type="Proteomes" id="UP000268014"/>
    </source>
</evidence>